<proteinExistence type="predicted"/>
<dbReference type="EMBL" id="JAACJL010000044">
    <property type="protein sequence ID" value="KAF4615505.1"/>
    <property type="molecule type" value="Genomic_DNA"/>
</dbReference>
<accession>A0A8H4QRN8</accession>
<dbReference type="AlphaFoldDB" id="A0A8H4QRN8"/>
<dbReference type="Proteomes" id="UP000521872">
    <property type="component" value="Unassembled WGS sequence"/>
</dbReference>
<protein>
    <submittedName>
        <fullName evidence="1">Uncharacterized protein</fullName>
    </submittedName>
</protein>
<organism evidence="1 2">
    <name type="scientific">Agrocybe pediades</name>
    <dbReference type="NCBI Taxonomy" id="84607"/>
    <lineage>
        <taxon>Eukaryota</taxon>
        <taxon>Fungi</taxon>
        <taxon>Dikarya</taxon>
        <taxon>Basidiomycota</taxon>
        <taxon>Agaricomycotina</taxon>
        <taxon>Agaricomycetes</taxon>
        <taxon>Agaricomycetidae</taxon>
        <taxon>Agaricales</taxon>
        <taxon>Agaricineae</taxon>
        <taxon>Strophariaceae</taxon>
        <taxon>Agrocybe</taxon>
    </lineage>
</organism>
<evidence type="ECO:0000313" key="1">
    <source>
        <dbReference type="EMBL" id="KAF4615505.1"/>
    </source>
</evidence>
<gene>
    <name evidence="1" type="ORF">D9613_003355</name>
</gene>
<keyword evidence="2" id="KW-1185">Reference proteome</keyword>
<comment type="caution">
    <text evidence="1">The sequence shown here is derived from an EMBL/GenBank/DDBJ whole genome shotgun (WGS) entry which is preliminary data.</text>
</comment>
<sequence>MHNPLLQNTQGVAGVSLEGHEERTVQGIVPRVVQESSIIHRPEHSQLDLSRLFEFPPEIFLEVSTIAKQIKETIPLMRASCSCSHRPSDVDWRQVRSNVPGLPPPPEDMSEEQYALVMFSGACFRCKRGDVVVHTVWSIRMRLCIECRFKVFLPIERLRKKLPPKVVLVLPKAFTPNPRLYYRRRHIEYMSYHGPTCLKWKEEYLPAENQDQWVANKITERLQIIKNDSIYDKWLETAPDDLRELDRRVRVDQIIQHMRDCGWADGIERMDDEDMKRLRRRQDIVQASRSPVTSEVYASLEIALNQALLKIQEGRLNRERRVFLKRSFVVLEAAVRIYSAGLPGNSIFPTVADVYFHPRVQEIFNNAASTDVFTIDTFPGIQQMAKDWRIDADNKLREMVLEAVPSLKSPSHCDLLNLAVIAFKCSACLECFGPRTYPRVLMHKCARMAEESMFYGDAAEMLLTNKYCCVPWNINGRISFDLRAYRIIEKTLIDCGLSPDITTCSDMDKQRHVSRCMPCSNARQGLAVMTWDMMVVHLMSTRHDFELDLSHIPRISERESVYFTRKIQERYDRWHTDPFSLALVCIRCKSFGNLLSLESHLPANVPADHDNSPVCHVVPVLDSMTAPPICWAQPEQDMGTP</sequence>
<evidence type="ECO:0000313" key="2">
    <source>
        <dbReference type="Proteomes" id="UP000521872"/>
    </source>
</evidence>
<name>A0A8H4QRN8_9AGAR</name>
<reference evidence="1 2" key="1">
    <citation type="submission" date="2019-12" db="EMBL/GenBank/DDBJ databases">
        <authorList>
            <person name="Floudas D."/>
            <person name="Bentzer J."/>
            <person name="Ahren D."/>
            <person name="Johansson T."/>
            <person name="Persson P."/>
            <person name="Tunlid A."/>
        </authorList>
    </citation>
    <scope>NUCLEOTIDE SEQUENCE [LARGE SCALE GENOMIC DNA]</scope>
    <source>
        <strain evidence="1 2">CBS 102.39</strain>
    </source>
</reference>